<reference evidence="2" key="1">
    <citation type="journal article" date="2019" name="Int. J. Syst. Evol. Microbiol.">
        <title>The Global Catalogue of Microorganisms (GCM) 10K type strain sequencing project: providing services to taxonomists for standard genome sequencing and annotation.</title>
        <authorList>
            <consortium name="The Broad Institute Genomics Platform"/>
            <consortium name="The Broad Institute Genome Sequencing Center for Infectious Disease"/>
            <person name="Wu L."/>
            <person name="Ma J."/>
        </authorList>
    </citation>
    <scope>NUCLEOTIDE SEQUENCE [LARGE SCALE GENOMIC DNA]</scope>
    <source>
        <strain evidence="2">JCM 19129</strain>
    </source>
</reference>
<dbReference type="EMBL" id="BAABLW010000007">
    <property type="protein sequence ID" value="GAA4921983.1"/>
    <property type="molecule type" value="Genomic_DNA"/>
</dbReference>
<name>A0ABP9FYA5_9MICC</name>
<evidence type="ECO:0000313" key="2">
    <source>
        <dbReference type="Proteomes" id="UP001500368"/>
    </source>
</evidence>
<dbReference type="RefSeq" id="WP_345477727.1">
    <property type="nucleotide sequence ID" value="NZ_BAABLW010000007.1"/>
</dbReference>
<protein>
    <recommendedName>
        <fullName evidence="3">Nudix hydrolase domain-containing protein</fullName>
    </recommendedName>
</protein>
<accession>A0ABP9FYA5</accession>
<sequence>MVIPADRRIREEEQGTALQALRIVYRAQITGGELTVEQEGSTDDVGWFTPEEVEQLERVTLVDIGRRMAGLI</sequence>
<evidence type="ECO:0000313" key="1">
    <source>
        <dbReference type="EMBL" id="GAA4921983.1"/>
    </source>
</evidence>
<proteinExistence type="predicted"/>
<comment type="caution">
    <text evidence="1">The sequence shown here is derived from an EMBL/GenBank/DDBJ whole genome shotgun (WGS) entry which is preliminary data.</text>
</comment>
<keyword evidence="2" id="KW-1185">Reference proteome</keyword>
<evidence type="ECO:0008006" key="3">
    <source>
        <dbReference type="Google" id="ProtNLM"/>
    </source>
</evidence>
<organism evidence="1 2">
    <name type="scientific">Nesterenkonia rhizosphaerae</name>
    <dbReference type="NCBI Taxonomy" id="1348272"/>
    <lineage>
        <taxon>Bacteria</taxon>
        <taxon>Bacillati</taxon>
        <taxon>Actinomycetota</taxon>
        <taxon>Actinomycetes</taxon>
        <taxon>Micrococcales</taxon>
        <taxon>Micrococcaceae</taxon>
        <taxon>Nesterenkonia</taxon>
    </lineage>
</organism>
<gene>
    <name evidence="1" type="ORF">GCM10025790_18280</name>
</gene>
<dbReference type="Gene3D" id="3.90.79.10">
    <property type="entry name" value="Nucleoside Triphosphate Pyrophosphohydrolase"/>
    <property type="match status" value="1"/>
</dbReference>
<dbReference type="Proteomes" id="UP001500368">
    <property type="component" value="Unassembled WGS sequence"/>
</dbReference>